<feature type="chain" id="PRO_5047252649" evidence="1">
    <location>
        <begin position="24"/>
        <end position="310"/>
    </location>
</feature>
<keyword evidence="3" id="KW-1185">Reference proteome</keyword>
<dbReference type="EMBL" id="JAIQDJ010000005">
    <property type="protein sequence ID" value="MBZ4186622.1"/>
    <property type="molecule type" value="Genomic_DNA"/>
</dbReference>
<evidence type="ECO:0000256" key="1">
    <source>
        <dbReference type="SAM" id="SignalP"/>
    </source>
</evidence>
<keyword evidence="1" id="KW-0732">Signal</keyword>
<dbReference type="RefSeq" id="WP_223629298.1">
    <property type="nucleotide sequence ID" value="NZ_JAIQDJ010000005.1"/>
</dbReference>
<evidence type="ECO:0000313" key="3">
    <source>
        <dbReference type="Proteomes" id="UP001430290"/>
    </source>
</evidence>
<name>A0ABS7TFK9_9GAMM</name>
<dbReference type="Pfam" id="PF12974">
    <property type="entry name" value="Phosphonate-bd"/>
    <property type="match status" value="1"/>
</dbReference>
<feature type="signal peptide" evidence="1">
    <location>
        <begin position="1"/>
        <end position="23"/>
    </location>
</feature>
<dbReference type="Proteomes" id="UP001430290">
    <property type="component" value="Unassembled WGS sequence"/>
</dbReference>
<protein>
    <submittedName>
        <fullName evidence="2">Phosphate/phosphite/phosphonate ABC transporter substrate-binding protein</fullName>
    </submittedName>
</protein>
<dbReference type="SUPFAM" id="SSF53850">
    <property type="entry name" value="Periplasmic binding protein-like II"/>
    <property type="match status" value="1"/>
</dbReference>
<dbReference type="PANTHER" id="PTHR35841:SF1">
    <property type="entry name" value="PHOSPHONATES-BINDING PERIPLASMIC PROTEIN"/>
    <property type="match status" value="1"/>
</dbReference>
<proteinExistence type="predicted"/>
<evidence type="ECO:0000313" key="2">
    <source>
        <dbReference type="EMBL" id="MBZ4186622.1"/>
    </source>
</evidence>
<accession>A0ABS7TFK9</accession>
<gene>
    <name evidence="2" type="ORF">K7B09_09840</name>
</gene>
<dbReference type="Gene3D" id="3.40.190.10">
    <property type="entry name" value="Periplasmic binding protein-like II"/>
    <property type="match status" value="2"/>
</dbReference>
<dbReference type="PANTHER" id="PTHR35841">
    <property type="entry name" value="PHOSPHONATES-BINDING PERIPLASMIC PROTEIN"/>
    <property type="match status" value="1"/>
</dbReference>
<sequence length="310" mass="34790">MRRLFSALLSLLCLLSWLPAAHAQQSNLQADDGVLVLGRVSDDPKAHYDQLKPLLDYVIPRMASVGIRSGRILMARDPQQMASYLRRGRVDWINETAGNAAILEQRGVAHAFLITEREGAVRYHTVFFVRRDSPIQTLKDLAGHSIAFQNPYSTSAYFLPAAQLLSDGLALELLLSPMDKPASDRVGYVFARTELNITTWVHKRLVDVGVLSNLDWINPTRMPPTFAQDFRVIGRTPDVPRALMLTRTGLAPNVQARLQEVLMEAARDPDAGEALRRFMKTAHFVPITDTDKQVLQQLGRDVRRVNTEVE</sequence>
<organism evidence="2 3">
    <name type="scientific">Thermomonas beijingensis</name>
    <dbReference type="NCBI Taxonomy" id="2872701"/>
    <lineage>
        <taxon>Bacteria</taxon>
        <taxon>Pseudomonadati</taxon>
        <taxon>Pseudomonadota</taxon>
        <taxon>Gammaproteobacteria</taxon>
        <taxon>Lysobacterales</taxon>
        <taxon>Lysobacteraceae</taxon>
        <taxon>Thermomonas</taxon>
    </lineage>
</organism>
<comment type="caution">
    <text evidence="2">The sequence shown here is derived from an EMBL/GenBank/DDBJ whole genome shotgun (WGS) entry which is preliminary data.</text>
</comment>
<reference evidence="2" key="1">
    <citation type="submission" date="2021-09" db="EMBL/GenBank/DDBJ databases">
        <authorList>
            <person name="Wu T."/>
            <person name="Guo S.Z."/>
        </authorList>
    </citation>
    <scope>NUCLEOTIDE SEQUENCE</scope>
    <source>
        <strain evidence="2">RSS-23</strain>
    </source>
</reference>